<dbReference type="AlphaFoldDB" id="A0A2T0Q7V0"/>
<dbReference type="EC" id="4.1.3.17" evidence="10"/>
<sequence>MTDAPATADLIDRHGDELQSCEVQFRQYGGRSSFAGPIATVKCHEDNTLVKLLLTSPGEGRVLVVDGGGSLRTALVGDVIAGAAAKGGWAGVVVYGAVRDVDALRGLHLGVKALGSNPRRSAKAGAGSADEPVAFGGVVFRPGAWLYSDSDGIVVAERRL</sequence>
<keyword evidence="9" id="KW-0460">Magnesium</keyword>
<evidence type="ECO:0000256" key="7">
    <source>
        <dbReference type="ARBA" id="ARBA00025046"/>
    </source>
</evidence>
<dbReference type="NCBIfam" id="TIGR01935">
    <property type="entry name" value="NOT-MenG"/>
    <property type="match status" value="1"/>
</dbReference>
<dbReference type="GO" id="GO:0008948">
    <property type="term" value="F:oxaloacetate decarboxylase activity"/>
    <property type="evidence" value="ECO:0007669"/>
    <property type="project" value="UniProtKB-EC"/>
</dbReference>
<evidence type="ECO:0000256" key="4">
    <source>
        <dbReference type="ARBA" id="ARBA00011233"/>
    </source>
</evidence>
<keyword evidence="6 10" id="KW-0456">Lyase</keyword>
<comment type="similarity">
    <text evidence="3 10">Belongs to the class II aldolase/RraA-like family.</text>
</comment>
<evidence type="ECO:0000256" key="2">
    <source>
        <dbReference type="ARBA" id="ARBA00001968"/>
    </source>
</evidence>
<comment type="caution">
    <text evidence="11">The sequence shown here is derived from an EMBL/GenBank/DDBJ whole genome shotgun (WGS) entry which is preliminary data.</text>
</comment>
<evidence type="ECO:0000256" key="1">
    <source>
        <dbReference type="ARBA" id="ARBA00001342"/>
    </source>
</evidence>
<name>A0A2T0Q7V0_9ACTN</name>
<feature type="binding site" evidence="9">
    <location>
        <position position="99"/>
    </location>
    <ligand>
        <name>substrate</name>
    </ligand>
</feature>
<dbReference type="InterPro" id="IPR005493">
    <property type="entry name" value="RraA/RraA-like"/>
</dbReference>
<dbReference type="Pfam" id="PF03737">
    <property type="entry name" value="RraA-like"/>
    <property type="match status" value="1"/>
</dbReference>
<dbReference type="RefSeq" id="WP_106244916.1">
    <property type="nucleotide sequence ID" value="NZ_PVZC01000003.1"/>
</dbReference>
<comment type="catalytic activity">
    <reaction evidence="1 10">
        <text>4-hydroxy-4-methyl-2-oxoglutarate = 2 pyruvate</text>
        <dbReference type="Rhea" id="RHEA:22748"/>
        <dbReference type="ChEBI" id="CHEBI:15361"/>
        <dbReference type="ChEBI" id="CHEBI:58276"/>
        <dbReference type="EC" id="4.1.3.17"/>
    </reaction>
</comment>
<feature type="binding site" evidence="9">
    <location>
        <begin position="77"/>
        <end position="80"/>
    </location>
    <ligand>
        <name>substrate</name>
    </ligand>
</feature>
<evidence type="ECO:0000313" key="11">
    <source>
        <dbReference type="EMBL" id="PRX99894.1"/>
    </source>
</evidence>
<evidence type="ECO:0000256" key="9">
    <source>
        <dbReference type="PIRSR" id="PIRSR605493-1"/>
    </source>
</evidence>
<dbReference type="GO" id="GO:0008428">
    <property type="term" value="F:ribonuclease inhibitor activity"/>
    <property type="evidence" value="ECO:0007669"/>
    <property type="project" value="InterPro"/>
</dbReference>
<dbReference type="EMBL" id="PVZC01000003">
    <property type="protein sequence ID" value="PRX99894.1"/>
    <property type="molecule type" value="Genomic_DNA"/>
</dbReference>
<evidence type="ECO:0000256" key="5">
    <source>
        <dbReference type="ARBA" id="ARBA00022723"/>
    </source>
</evidence>
<dbReference type="PANTHER" id="PTHR33254:SF4">
    <property type="entry name" value="4-HYDROXY-4-METHYL-2-OXOGLUTARATE ALDOLASE 3-RELATED"/>
    <property type="match status" value="1"/>
</dbReference>
<protein>
    <recommendedName>
        <fullName evidence="10">4-hydroxy-4-methyl-2-oxoglutarate aldolase</fullName>
        <shortName evidence="10">HMG aldolase</shortName>
        <ecNumber evidence="10">4.1.1.112</ecNumber>
        <ecNumber evidence="10">4.1.3.17</ecNumber>
    </recommendedName>
    <alternativeName>
        <fullName evidence="10">Oxaloacetate decarboxylase</fullName>
    </alternativeName>
</protein>
<dbReference type="GO" id="GO:0051252">
    <property type="term" value="P:regulation of RNA metabolic process"/>
    <property type="evidence" value="ECO:0007669"/>
    <property type="project" value="InterPro"/>
</dbReference>
<keyword evidence="5 9" id="KW-0479">Metal-binding</keyword>
<dbReference type="OrthoDB" id="943692at2"/>
<evidence type="ECO:0000313" key="12">
    <source>
        <dbReference type="Proteomes" id="UP000237846"/>
    </source>
</evidence>
<reference evidence="11 12" key="1">
    <citation type="submission" date="2018-03" db="EMBL/GenBank/DDBJ databases">
        <title>Genomic Encyclopedia of Archaeal and Bacterial Type Strains, Phase II (KMG-II): from individual species to whole genera.</title>
        <authorList>
            <person name="Goeker M."/>
        </authorList>
    </citation>
    <scope>NUCLEOTIDE SEQUENCE [LARGE SCALE GENOMIC DNA]</scope>
    <source>
        <strain evidence="11 12">DSM 45601</strain>
    </source>
</reference>
<dbReference type="Gene3D" id="3.50.30.40">
    <property type="entry name" value="Ribonuclease E inhibitor RraA/RraA-like"/>
    <property type="match status" value="1"/>
</dbReference>
<comment type="cofactor">
    <cofactor evidence="9">
        <name>Mg(2+)</name>
        <dbReference type="ChEBI" id="CHEBI:18420"/>
    </cofactor>
</comment>
<feature type="binding site" evidence="9">
    <location>
        <position position="100"/>
    </location>
    <ligand>
        <name>Mg(2+)</name>
        <dbReference type="ChEBI" id="CHEBI:18420"/>
    </ligand>
</feature>
<organism evidence="11 12">
    <name type="scientific">Allonocardiopsis opalescens</name>
    <dbReference type="NCBI Taxonomy" id="1144618"/>
    <lineage>
        <taxon>Bacteria</taxon>
        <taxon>Bacillati</taxon>
        <taxon>Actinomycetota</taxon>
        <taxon>Actinomycetes</taxon>
        <taxon>Streptosporangiales</taxon>
        <taxon>Allonocardiopsis</taxon>
    </lineage>
</organism>
<evidence type="ECO:0000256" key="6">
    <source>
        <dbReference type="ARBA" id="ARBA00023239"/>
    </source>
</evidence>
<dbReference type="GO" id="GO:0046872">
    <property type="term" value="F:metal ion binding"/>
    <property type="evidence" value="ECO:0007669"/>
    <property type="project" value="UniProtKB-KW"/>
</dbReference>
<dbReference type="GO" id="GO:0047443">
    <property type="term" value="F:4-hydroxy-4-methyl-2-oxoglutarate aldolase activity"/>
    <property type="evidence" value="ECO:0007669"/>
    <property type="project" value="UniProtKB-EC"/>
</dbReference>
<dbReference type="InterPro" id="IPR036704">
    <property type="entry name" value="RraA/RraA-like_sf"/>
</dbReference>
<comment type="cofactor">
    <cofactor evidence="2 10">
        <name>a divalent metal cation</name>
        <dbReference type="ChEBI" id="CHEBI:60240"/>
    </cofactor>
</comment>
<evidence type="ECO:0000256" key="3">
    <source>
        <dbReference type="ARBA" id="ARBA00008621"/>
    </source>
</evidence>
<dbReference type="EC" id="4.1.1.112" evidence="10"/>
<evidence type="ECO:0000256" key="10">
    <source>
        <dbReference type="RuleBase" id="RU004338"/>
    </source>
</evidence>
<comment type="subunit">
    <text evidence="4 10">Homotrimer.</text>
</comment>
<dbReference type="InterPro" id="IPR010203">
    <property type="entry name" value="RraA"/>
</dbReference>
<accession>A0A2T0Q7V0</accession>
<dbReference type="Proteomes" id="UP000237846">
    <property type="component" value="Unassembled WGS sequence"/>
</dbReference>
<comment type="function">
    <text evidence="7 10">Catalyzes the aldol cleavage of 4-hydroxy-4-methyl-2-oxoglutarate (HMG) into 2 molecules of pyruvate. Also contains a secondary oxaloacetate (OAA) decarboxylase activity due to the common pyruvate enolate transition state formed following C-C bond cleavage in the retro-aldol and decarboxylation reactions.</text>
</comment>
<evidence type="ECO:0000256" key="8">
    <source>
        <dbReference type="ARBA" id="ARBA00047973"/>
    </source>
</evidence>
<dbReference type="CDD" id="cd16841">
    <property type="entry name" value="RraA_family"/>
    <property type="match status" value="1"/>
</dbReference>
<dbReference type="PANTHER" id="PTHR33254">
    <property type="entry name" value="4-HYDROXY-4-METHYL-2-OXOGLUTARATE ALDOLASE 3-RELATED"/>
    <property type="match status" value="1"/>
</dbReference>
<gene>
    <name evidence="11" type="ORF">CLV72_103501</name>
</gene>
<keyword evidence="12" id="KW-1185">Reference proteome</keyword>
<comment type="catalytic activity">
    <reaction evidence="8 10">
        <text>oxaloacetate + H(+) = pyruvate + CO2</text>
        <dbReference type="Rhea" id="RHEA:15641"/>
        <dbReference type="ChEBI" id="CHEBI:15361"/>
        <dbReference type="ChEBI" id="CHEBI:15378"/>
        <dbReference type="ChEBI" id="CHEBI:16452"/>
        <dbReference type="ChEBI" id="CHEBI:16526"/>
        <dbReference type="EC" id="4.1.1.112"/>
    </reaction>
</comment>
<dbReference type="SUPFAM" id="SSF89562">
    <property type="entry name" value="RraA-like"/>
    <property type="match status" value="1"/>
</dbReference>
<proteinExistence type="inferred from homology"/>
<dbReference type="NCBIfam" id="NF006875">
    <property type="entry name" value="PRK09372.1"/>
    <property type="match status" value="1"/>
</dbReference>